<evidence type="ECO:0000256" key="1">
    <source>
        <dbReference type="ARBA" id="ARBA00006525"/>
    </source>
</evidence>
<dbReference type="AlphaFoldDB" id="A0A554JC72"/>
<name>A0A554JC72_9BACT</name>
<comment type="similarity">
    <text evidence="1">Belongs to the DprA/Smf family.</text>
</comment>
<dbReference type="PANTHER" id="PTHR43022">
    <property type="entry name" value="PROTEIN SMF"/>
    <property type="match status" value="1"/>
</dbReference>
<dbReference type="Pfam" id="PF02481">
    <property type="entry name" value="DNA_processg_A"/>
    <property type="match status" value="1"/>
</dbReference>
<dbReference type="Gene3D" id="3.40.50.450">
    <property type="match status" value="1"/>
</dbReference>
<feature type="domain" description="Smf/DprA SLOG" evidence="2">
    <location>
        <begin position="12"/>
        <end position="142"/>
    </location>
</feature>
<proteinExistence type="inferred from homology"/>
<dbReference type="InterPro" id="IPR003488">
    <property type="entry name" value="DprA"/>
</dbReference>
<evidence type="ECO:0000313" key="3">
    <source>
        <dbReference type="EMBL" id="TSC65929.1"/>
    </source>
</evidence>
<dbReference type="GO" id="GO:0009294">
    <property type="term" value="P:DNA-mediated transformation"/>
    <property type="evidence" value="ECO:0007669"/>
    <property type="project" value="InterPro"/>
</dbReference>
<dbReference type="SUPFAM" id="SSF102405">
    <property type="entry name" value="MCP/YpsA-like"/>
    <property type="match status" value="1"/>
</dbReference>
<reference evidence="3 4" key="1">
    <citation type="submission" date="2017-08" db="EMBL/GenBank/DDBJ databases">
        <title>Mechanisms for carbon and nitrogen cycling indicate functional differentiation within the Candidate Phyla Radiation.</title>
        <authorList>
            <person name="Danczak R.E."/>
            <person name="Johnston M.D."/>
            <person name="Kenah C."/>
            <person name="Slattery M."/>
            <person name="Wrighton K.C."/>
            <person name="Wilkins M.J."/>
        </authorList>
    </citation>
    <scope>NUCLEOTIDE SEQUENCE [LARGE SCALE GENOMIC DNA]</scope>
    <source>
        <strain evidence="3">Gr01-1014_85</strain>
    </source>
</reference>
<gene>
    <name evidence="3" type="ORF">CEO22_302</name>
</gene>
<dbReference type="EMBL" id="VMFD01000022">
    <property type="protein sequence ID" value="TSC65929.1"/>
    <property type="molecule type" value="Genomic_DNA"/>
</dbReference>
<feature type="non-terminal residue" evidence="3">
    <location>
        <position position="178"/>
    </location>
</feature>
<evidence type="ECO:0000259" key="2">
    <source>
        <dbReference type="Pfam" id="PF02481"/>
    </source>
</evidence>
<evidence type="ECO:0000313" key="4">
    <source>
        <dbReference type="Proteomes" id="UP000316253"/>
    </source>
</evidence>
<accession>A0A554JC72</accession>
<comment type="caution">
    <text evidence="3">The sequence shown here is derived from an EMBL/GenBank/DDBJ whole genome shotgun (WGS) entry which is preliminary data.</text>
</comment>
<sequence>MHPENKIITLNLDHPDYPRAVTDLNRPPTLYRVGRTPRWPIVAIIGSRQASEYGLYMVNRIVDQLSGYQVTIASGLAYGIDSAAQEVALRYSLPVLAVLPTGLDQVYPRGNQALAEAILTSGGSWYSLSPPRTVLAKYHFLQQGQEVKGNLRLKGTIDLTLQTDKNTLEFVDFKSGKR</sequence>
<protein>
    <submittedName>
        <fullName evidence="3">DNA processing SMF protein</fullName>
    </submittedName>
</protein>
<dbReference type="Proteomes" id="UP000316253">
    <property type="component" value="Unassembled WGS sequence"/>
</dbReference>
<dbReference type="InterPro" id="IPR057666">
    <property type="entry name" value="DrpA_SLOG"/>
</dbReference>
<organism evidence="3 4">
    <name type="scientific">Candidatus Berkelbacteria bacterium Gr01-1014_85</name>
    <dbReference type="NCBI Taxonomy" id="2017150"/>
    <lineage>
        <taxon>Bacteria</taxon>
        <taxon>Candidatus Berkelbacteria</taxon>
    </lineage>
</organism>
<dbReference type="PANTHER" id="PTHR43022:SF1">
    <property type="entry name" value="PROTEIN SMF"/>
    <property type="match status" value="1"/>
</dbReference>